<feature type="transmembrane region" description="Helical" evidence="12">
    <location>
        <begin position="113"/>
        <end position="136"/>
    </location>
</feature>
<comment type="function">
    <text evidence="12">Mannosyltransferase involved in glycosylphosphatidylinositol-anchor biosynthesis.</text>
</comment>
<comment type="pathway">
    <text evidence="2 12">Glycolipid biosynthesis; glycosylphosphatidylinositol-anchor biosynthesis.</text>
</comment>
<evidence type="ECO:0000256" key="12">
    <source>
        <dbReference type="RuleBase" id="RU363112"/>
    </source>
</evidence>
<evidence type="ECO:0000313" key="13">
    <source>
        <dbReference type="EMBL" id="TCD67853.1"/>
    </source>
</evidence>
<dbReference type="PANTHER" id="PTHR12468:SF2">
    <property type="entry name" value="GPI MANNOSYLTRANSFERASE 2"/>
    <property type="match status" value="1"/>
</dbReference>
<evidence type="ECO:0000256" key="9">
    <source>
        <dbReference type="ARBA" id="ARBA00022824"/>
    </source>
</evidence>
<keyword evidence="5 12" id="KW-0337">GPI-anchor biosynthesis</keyword>
<dbReference type="GO" id="GO:0004376">
    <property type="term" value="F:GPI mannosyltransferase activity"/>
    <property type="evidence" value="ECO:0007669"/>
    <property type="project" value="InterPro"/>
</dbReference>
<comment type="similarity">
    <text evidence="3 12">Belongs to the PIGV family.</text>
</comment>
<dbReference type="OrthoDB" id="10252502at2759"/>
<evidence type="ECO:0000256" key="3">
    <source>
        <dbReference type="ARBA" id="ARBA00008698"/>
    </source>
</evidence>
<dbReference type="InterPro" id="IPR007315">
    <property type="entry name" value="PIG-V/Gpi18"/>
</dbReference>
<dbReference type="GO" id="GO:0000009">
    <property type="term" value="F:alpha-1,6-mannosyltransferase activity"/>
    <property type="evidence" value="ECO:0007669"/>
    <property type="project" value="InterPro"/>
</dbReference>
<evidence type="ECO:0000256" key="5">
    <source>
        <dbReference type="ARBA" id="ARBA00022502"/>
    </source>
</evidence>
<keyword evidence="8 12" id="KW-0812">Transmembrane</keyword>
<dbReference type="Proteomes" id="UP000292702">
    <property type="component" value="Unassembled WGS sequence"/>
</dbReference>
<evidence type="ECO:0000256" key="6">
    <source>
        <dbReference type="ARBA" id="ARBA00022676"/>
    </source>
</evidence>
<dbReference type="AlphaFoldDB" id="A0A4R0RLK1"/>
<name>A0A4R0RLK1_9APHY</name>
<evidence type="ECO:0000256" key="10">
    <source>
        <dbReference type="ARBA" id="ARBA00022989"/>
    </source>
</evidence>
<feature type="transmembrane region" description="Helical" evidence="12">
    <location>
        <begin position="20"/>
        <end position="38"/>
    </location>
</feature>
<comment type="subcellular location">
    <subcellularLocation>
        <location evidence="1 12">Endoplasmic reticulum membrane</location>
        <topology evidence="1 12">Multi-pass membrane protein</topology>
    </subcellularLocation>
</comment>
<evidence type="ECO:0000256" key="11">
    <source>
        <dbReference type="ARBA" id="ARBA00023136"/>
    </source>
</evidence>
<dbReference type="STRING" id="92696.A0A4R0RLK1"/>
<dbReference type="EC" id="2.4.1.-" evidence="12"/>
<keyword evidence="11 12" id="KW-0472">Membrane</keyword>
<dbReference type="GO" id="GO:0006506">
    <property type="term" value="P:GPI anchor biosynthetic process"/>
    <property type="evidence" value="ECO:0007669"/>
    <property type="project" value="UniProtKB-UniPathway"/>
</dbReference>
<feature type="transmembrane region" description="Helical" evidence="12">
    <location>
        <begin position="296"/>
        <end position="318"/>
    </location>
</feature>
<proteinExistence type="inferred from homology"/>
<reference evidence="13 14" key="1">
    <citation type="submission" date="2018-11" db="EMBL/GenBank/DDBJ databases">
        <title>Genome assembly of Steccherinum ochraceum LE-BIN_3174, the white-rot fungus of the Steccherinaceae family (The Residual Polyporoid clade, Polyporales, Basidiomycota).</title>
        <authorList>
            <person name="Fedorova T.V."/>
            <person name="Glazunova O.A."/>
            <person name="Landesman E.O."/>
            <person name="Moiseenko K.V."/>
            <person name="Psurtseva N.V."/>
            <person name="Savinova O.S."/>
            <person name="Shakhova N.V."/>
            <person name="Tyazhelova T.V."/>
            <person name="Vasina D.V."/>
        </authorList>
    </citation>
    <scope>NUCLEOTIDE SEQUENCE [LARGE SCALE GENOMIC DNA]</scope>
    <source>
        <strain evidence="13 14">LE-BIN_3174</strain>
    </source>
</reference>
<evidence type="ECO:0000313" key="14">
    <source>
        <dbReference type="Proteomes" id="UP000292702"/>
    </source>
</evidence>
<dbReference type="GO" id="GO:0005789">
    <property type="term" value="C:endoplasmic reticulum membrane"/>
    <property type="evidence" value="ECO:0007669"/>
    <property type="project" value="UniProtKB-SubCell"/>
</dbReference>
<dbReference type="UniPathway" id="UPA00196"/>
<comment type="caution">
    <text evidence="13">The sequence shown here is derived from an EMBL/GenBank/DDBJ whole genome shotgun (WGS) entry which is preliminary data.</text>
</comment>
<dbReference type="GO" id="GO:0031501">
    <property type="term" value="C:mannosyltransferase complex"/>
    <property type="evidence" value="ECO:0007669"/>
    <property type="project" value="TreeGrafter"/>
</dbReference>
<evidence type="ECO:0000256" key="4">
    <source>
        <dbReference type="ARBA" id="ARBA00013795"/>
    </source>
</evidence>
<feature type="transmembrane region" description="Helical" evidence="12">
    <location>
        <begin position="191"/>
        <end position="217"/>
    </location>
</feature>
<evidence type="ECO:0000256" key="7">
    <source>
        <dbReference type="ARBA" id="ARBA00022679"/>
    </source>
</evidence>
<keyword evidence="14" id="KW-1185">Reference proteome</keyword>
<evidence type="ECO:0000256" key="2">
    <source>
        <dbReference type="ARBA" id="ARBA00004687"/>
    </source>
</evidence>
<sequence>MSGLRLSEVEQAHVRQLRILSVIAYILTVLLVYLASFLPLFDASPHLLVDKDSLASPLLRWDAFHFGSYAVAGRYVYEHQWAFFPGVSIVMKTFGSLIHHLCGLVGYEQTPTLTWSTLLLGGATACLLTSTTTTLYKLTLLYTRSPSIAYLTALLSLVPTSPVTLRLVPYSEPFVAYFSYTGMYFCATSEWFWAATFFTFASAFRSNGFLLGGFLLWGLLVEPMLQRKKIPITQALKAILYTALPFIPFIHHEVSAYLAFCAPTSAPTLAPWCTNFPPSIYTYVQGKYWNVGFLRYWTLAQIPNFVIAAPVLALLVWYTGTHIRRVAIPQFLAYFDAPPPHSNPNPKLNPQTSPLLSPTLTPHAIHALLTTLIYIFASHTQIVLRQAAALPTTYWAAAYLVVEKPG</sequence>
<feature type="transmembrane region" description="Helical" evidence="12">
    <location>
        <begin position="238"/>
        <end position="260"/>
    </location>
</feature>
<keyword evidence="6 12" id="KW-0328">Glycosyltransferase</keyword>
<keyword evidence="7 12" id="KW-0808">Transferase</keyword>
<dbReference type="Pfam" id="PF04188">
    <property type="entry name" value="Mannosyl_trans2"/>
    <property type="match status" value="1"/>
</dbReference>
<dbReference type="PANTHER" id="PTHR12468">
    <property type="entry name" value="GPI MANNOSYLTRANSFERASE 2"/>
    <property type="match status" value="1"/>
</dbReference>
<evidence type="ECO:0000256" key="8">
    <source>
        <dbReference type="ARBA" id="ARBA00022692"/>
    </source>
</evidence>
<gene>
    <name evidence="13" type="primary">GPI18</name>
    <name evidence="13" type="ORF">EIP91_011850</name>
</gene>
<dbReference type="EMBL" id="RWJN01000083">
    <property type="protein sequence ID" value="TCD67853.1"/>
    <property type="molecule type" value="Genomic_DNA"/>
</dbReference>
<keyword evidence="10 12" id="KW-1133">Transmembrane helix</keyword>
<comment type="caution">
    <text evidence="12">Lacks conserved residue(s) required for the propagation of feature annotation.</text>
</comment>
<feature type="transmembrane region" description="Helical" evidence="12">
    <location>
        <begin position="89"/>
        <end position="107"/>
    </location>
</feature>
<feature type="transmembrane region" description="Helical" evidence="12">
    <location>
        <begin position="148"/>
        <end position="171"/>
    </location>
</feature>
<keyword evidence="9 12" id="KW-0256">Endoplasmic reticulum</keyword>
<accession>A0A4R0RLK1</accession>
<feature type="non-terminal residue" evidence="13">
    <location>
        <position position="406"/>
    </location>
</feature>
<evidence type="ECO:0000256" key="1">
    <source>
        <dbReference type="ARBA" id="ARBA00004477"/>
    </source>
</evidence>
<protein>
    <recommendedName>
        <fullName evidence="4 12">GPI mannosyltransferase 2</fullName>
        <ecNumber evidence="12">2.4.1.-</ecNumber>
    </recommendedName>
</protein>
<organism evidence="13 14">
    <name type="scientific">Steccherinum ochraceum</name>
    <dbReference type="NCBI Taxonomy" id="92696"/>
    <lineage>
        <taxon>Eukaryota</taxon>
        <taxon>Fungi</taxon>
        <taxon>Dikarya</taxon>
        <taxon>Basidiomycota</taxon>
        <taxon>Agaricomycotina</taxon>
        <taxon>Agaricomycetes</taxon>
        <taxon>Polyporales</taxon>
        <taxon>Steccherinaceae</taxon>
        <taxon>Steccherinum</taxon>
    </lineage>
</organism>